<feature type="compositionally biased region" description="Polar residues" evidence="2">
    <location>
        <begin position="7"/>
        <end position="19"/>
    </location>
</feature>
<name>A0A0B6YUG1_9EUPU</name>
<protein>
    <submittedName>
        <fullName evidence="3">Uncharacterized protein</fullName>
    </submittedName>
</protein>
<feature type="coiled-coil region" evidence="1">
    <location>
        <begin position="197"/>
        <end position="234"/>
    </location>
</feature>
<keyword evidence="1" id="KW-0175">Coiled coil</keyword>
<feature type="region of interest" description="Disordered" evidence="2">
    <location>
        <begin position="1"/>
        <end position="111"/>
    </location>
</feature>
<sequence length="245" mass="26660">VGKPLLGNQSGPGHINSQMPPDARRISPHQRLGPMQGQNRPHPAGLHQGPPRFNARTPAGPGGPFMNPPVHPGNQQPQMGGQGNNQSARKHKIYINPRFQSPEATDGNAGLGRTVKMGVPIQQKKAKVLLERAIQTQNKQVTPGPVTTQTGVKRKSTGDESVPSKVIKSDVTTIPAKPEVSSARVVQANNEPTGADSNKMKALMEEQKRKREIIQRKKELARQKQAAIKRKELETRLKEEGKTIG</sequence>
<organism evidence="3">
    <name type="scientific">Arion vulgaris</name>
    <dbReference type="NCBI Taxonomy" id="1028688"/>
    <lineage>
        <taxon>Eukaryota</taxon>
        <taxon>Metazoa</taxon>
        <taxon>Spiralia</taxon>
        <taxon>Lophotrochozoa</taxon>
        <taxon>Mollusca</taxon>
        <taxon>Gastropoda</taxon>
        <taxon>Heterobranchia</taxon>
        <taxon>Euthyneura</taxon>
        <taxon>Panpulmonata</taxon>
        <taxon>Eupulmonata</taxon>
        <taxon>Stylommatophora</taxon>
        <taxon>Helicina</taxon>
        <taxon>Arionoidea</taxon>
        <taxon>Arionidae</taxon>
        <taxon>Arion</taxon>
    </lineage>
</organism>
<feature type="non-terminal residue" evidence="3">
    <location>
        <position position="1"/>
    </location>
</feature>
<dbReference type="EMBL" id="HACG01012556">
    <property type="protein sequence ID" value="CEK59421.1"/>
    <property type="molecule type" value="Transcribed_RNA"/>
</dbReference>
<accession>A0A0B6YUG1</accession>
<evidence type="ECO:0000256" key="2">
    <source>
        <dbReference type="SAM" id="MobiDB-lite"/>
    </source>
</evidence>
<feature type="region of interest" description="Disordered" evidence="2">
    <location>
        <begin position="139"/>
        <end position="164"/>
    </location>
</feature>
<dbReference type="AlphaFoldDB" id="A0A0B6YUG1"/>
<evidence type="ECO:0000256" key="1">
    <source>
        <dbReference type="SAM" id="Coils"/>
    </source>
</evidence>
<evidence type="ECO:0000313" key="3">
    <source>
        <dbReference type="EMBL" id="CEK59421.1"/>
    </source>
</evidence>
<proteinExistence type="predicted"/>
<reference evidence="3" key="1">
    <citation type="submission" date="2014-12" db="EMBL/GenBank/DDBJ databases">
        <title>Insight into the proteome of Arion vulgaris.</title>
        <authorList>
            <person name="Aradska J."/>
            <person name="Bulat T."/>
            <person name="Smidak R."/>
            <person name="Sarate P."/>
            <person name="Gangsoo J."/>
            <person name="Sialana F."/>
            <person name="Bilban M."/>
            <person name="Lubec G."/>
        </authorList>
    </citation>
    <scope>NUCLEOTIDE SEQUENCE</scope>
    <source>
        <tissue evidence="3">Skin</tissue>
    </source>
</reference>
<feature type="compositionally biased region" description="Low complexity" evidence="2">
    <location>
        <begin position="139"/>
        <end position="151"/>
    </location>
</feature>
<gene>
    <name evidence="3" type="primary">ORF36272</name>
</gene>
<feature type="non-terminal residue" evidence="3">
    <location>
        <position position="245"/>
    </location>
</feature>